<protein>
    <submittedName>
        <fullName evidence="3">ORF3</fullName>
    </submittedName>
</protein>
<organism evidence="3 5">
    <name type="scientific">Equid alphaherpesvirus 1</name>
    <name type="common">Equine herpesvirus 1</name>
    <dbReference type="NCBI Taxonomy" id="10326"/>
    <lineage>
        <taxon>Viruses</taxon>
        <taxon>Duplodnaviria</taxon>
        <taxon>Heunggongvirae</taxon>
        <taxon>Peploviricota</taxon>
        <taxon>Herviviricetes</taxon>
        <taxon>Herpesvirales</taxon>
        <taxon>Orthoherpesviridae</taxon>
        <taxon>Alphaherpesvirinae</taxon>
        <taxon>Varicellovirus</taxon>
        <taxon>Varicellovirus equidalpha1</taxon>
    </lineage>
</organism>
<name>A0A076JXF0_9ALPH</name>
<dbReference type="Proteomes" id="UP000118449">
    <property type="component" value="Segment"/>
</dbReference>
<dbReference type="Pfam" id="PF07013">
    <property type="entry name" value="DUF1314"/>
    <property type="match status" value="1"/>
</dbReference>
<feature type="compositionally biased region" description="Basic residues" evidence="1">
    <location>
        <begin position="201"/>
        <end position="210"/>
    </location>
</feature>
<dbReference type="InterPro" id="IPR010741">
    <property type="entry name" value="DUF1314"/>
</dbReference>
<evidence type="ECO:0000313" key="3">
    <source>
        <dbReference type="EMBL" id="AII81734.1"/>
    </source>
</evidence>
<accession>A0A076JXF0</accession>
<proteinExistence type="predicted"/>
<feature type="compositionally biased region" description="Basic and acidic residues" evidence="1">
    <location>
        <begin position="226"/>
        <end position="240"/>
    </location>
</feature>
<evidence type="ECO:0000313" key="2">
    <source>
        <dbReference type="EMBL" id="AII81336.1"/>
    </source>
</evidence>
<feature type="region of interest" description="Disordered" evidence="1">
    <location>
        <begin position="183"/>
        <end position="257"/>
    </location>
</feature>
<evidence type="ECO:0000313" key="5">
    <source>
        <dbReference type="Proteomes" id="UP000118449"/>
    </source>
</evidence>
<dbReference type="EMBL" id="KF644580">
    <property type="protein sequence ID" value="AII81734.1"/>
    <property type="molecule type" value="Genomic_DNA"/>
</dbReference>
<dbReference type="Proteomes" id="UP000102843">
    <property type="component" value="Segment"/>
</dbReference>
<evidence type="ECO:0000256" key="1">
    <source>
        <dbReference type="SAM" id="MobiDB-lite"/>
    </source>
</evidence>
<reference evidence="3 5" key="1">
    <citation type="journal article" date="1985" name="J. Am. Vet. Med. Assoc.">
        <title>Equine herpesvirus type 1 abortion in an onager and suspected herpesvirus myelitis in a zebra.</title>
        <authorList>
            <person name="Fukushi H."/>
            <person name="Guo X."/>
            <person name="Kimura T."/>
        </authorList>
    </citation>
    <scope>NUCLEOTIDE SEQUENCE [LARGE SCALE GENOMIC DNA]</scope>
    <source>
        <strain evidence="3">T-529 10/84</strain>
    </source>
</reference>
<dbReference type="EMBL" id="KF644575">
    <property type="protein sequence ID" value="AII81336.1"/>
    <property type="molecule type" value="Genomic_DNA"/>
</dbReference>
<reference evidence="4 5" key="2">
    <citation type="journal article" date="2014" name="J. Vet. Med. Sci.">
        <title>Full Genome Sequences of Zebra-Borne Equine Herpesvirus Type 1 Isolated from Zebra, Onager and Thomson's Gazelle.</title>
        <authorList>
            <person name="Guo X."/>
            <person name="Izume S."/>
            <person name="Okada A."/>
            <person name="Ohya K."/>
            <person name="Kimura T."/>
            <person name="Fukushi H."/>
        </authorList>
    </citation>
    <scope>NUCLEOTIDE SEQUENCE [LARGE SCALE GENOMIC DNA]</scope>
    <source>
        <strain evidence="2">94-137</strain>
        <strain evidence="3">T-529 10/84</strain>
    </source>
</reference>
<sequence length="257" mass="28054">MGACCSTRRNRSPSLAALAEETEVVLRCLAGRVVDLPGGDEVRIAPDVGRPGQNFGYFKFPGPSRFAYVKFIGRAYALGSGRKFLLYLSRNFQVFGYEDGTGLHMLAKSLHDFLKFKGLSDRDLVVVDSVALTSQLRPLTLPIRSTSDVETLVAEEATTNYTSTENLLGQTQSSTHRPLGVSLSHVKTMDGPPAKPSSQRPKGKGKRPPARLKSIREETVSGMAMAREECNSPSEHDRLTSEMTDCDSDSSVSSVFF</sequence>
<evidence type="ECO:0000313" key="4">
    <source>
        <dbReference type="Proteomes" id="UP000102843"/>
    </source>
</evidence>